<accession>A0A914PFQ7</accession>
<name>A0A914PFQ7_9BILA</name>
<reference evidence="3" key="1">
    <citation type="submission" date="2022-11" db="UniProtKB">
        <authorList>
            <consortium name="WormBaseParasite"/>
        </authorList>
    </citation>
    <scope>IDENTIFICATION</scope>
</reference>
<dbReference type="AlphaFoldDB" id="A0A914PFQ7"/>
<proteinExistence type="predicted"/>
<keyword evidence="2" id="KW-1185">Reference proteome</keyword>
<dbReference type="Proteomes" id="UP000887578">
    <property type="component" value="Unplaced"/>
</dbReference>
<evidence type="ECO:0000313" key="3">
    <source>
        <dbReference type="WBParaSite" id="PDA_v2.g1655.t1"/>
    </source>
</evidence>
<evidence type="ECO:0000313" key="2">
    <source>
        <dbReference type="Proteomes" id="UP000887578"/>
    </source>
</evidence>
<protein>
    <submittedName>
        <fullName evidence="3">Uncharacterized protein</fullName>
    </submittedName>
</protein>
<evidence type="ECO:0000256" key="1">
    <source>
        <dbReference type="SAM" id="MobiDB-lite"/>
    </source>
</evidence>
<feature type="region of interest" description="Disordered" evidence="1">
    <location>
        <begin position="1"/>
        <end position="67"/>
    </location>
</feature>
<dbReference type="WBParaSite" id="PDA_v2.g1655.t1">
    <property type="protein sequence ID" value="PDA_v2.g1655.t1"/>
    <property type="gene ID" value="PDA_v2.g1655"/>
</dbReference>
<feature type="compositionally biased region" description="Low complexity" evidence="1">
    <location>
        <begin position="14"/>
        <end position="23"/>
    </location>
</feature>
<feature type="compositionally biased region" description="Low complexity" evidence="1">
    <location>
        <begin position="32"/>
        <end position="55"/>
    </location>
</feature>
<sequence length="161" mass="17947">MKKRKSNITTKIEPPASSSVKYSSDSDDNKKNPSLLNQNLPSQNLPPQNLPPENLTTQPQLTSQNVANPDALEAKIQRWYDRVNRNRVQFGVTLGGEILKDSPAGATFARSNVKESLRFLITKNGISPSGTETLRKRLITDSFFANVLEPQTGSGWKPRLW</sequence>
<organism evidence="2 3">
    <name type="scientific">Panagrolaimus davidi</name>
    <dbReference type="NCBI Taxonomy" id="227884"/>
    <lineage>
        <taxon>Eukaryota</taxon>
        <taxon>Metazoa</taxon>
        <taxon>Ecdysozoa</taxon>
        <taxon>Nematoda</taxon>
        <taxon>Chromadorea</taxon>
        <taxon>Rhabditida</taxon>
        <taxon>Tylenchina</taxon>
        <taxon>Panagrolaimomorpha</taxon>
        <taxon>Panagrolaimoidea</taxon>
        <taxon>Panagrolaimidae</taxon>
        <taxon>Panagrolaimus</taxon>
    </lineage>
</organism>
<feature type="compositionally biased region" description="Polar residues" evidence="1">
    <location>
        <begin position="56"/>
        <end position="67"/>
    </location>
</feature>